<comment type="subunit">
    <text evidence="5">Component of the RIX1 complex.</text>
</comment>
<accession>R9PEL4</accession>
<keyword evidence="4 5" id="KW-0539">Nucleus</keyword>
<dbReference type="Pfam" id="PF12333">
    <property type="entry name" value="Ipi1_N"/>
    <property type="match status" value="1"/>
</dbReference>
<proteinExistence type="inferred from homology"/>
<protein>
    <recommendedName>
        <fullName evidence="5">Pre-rRNA-processing protein</fullName>
    </recommendedName>
</protein>
<evidence type="ECO:0000256" key="5">
    <source>
        <dbReference type="RuleBase" id="RU368021"/>
    </source>
</evidence>
<feature type="compositionally biased region" description="Basic residues" evidence="6">
    <location>
        <begin position="1"/>
        <end position="10"/>
    </location>
</feature>
<keyword evidence="5" id="KW-0698">rRNA processing</keyword>
<dbReference type="RefSeq" id="XP_012193378.1">
    <property type="nucleotide sequence ID" value="XM_012337988.1"/>
</dbReference>
<dbReference type="GO" id="GO:0005634">
    <property type="term" value="C:nucleus"/>
    <property type="evidence" value="ECO:0007669"/>
    <property type="project" value="UniProtKB-SubCell"/>
</dbReference>
<evidence type="ECO:0000256" key="4">
    <source>
        <dbReference type="ARBA" id="ARBA00023242"/>
    </source>
</evidence>
<comment type="subcellular location">
    <subcellularLocation>
        <location evidence="2 5">Nucleus</location>
    </subcellularLocation>
</comment>
<dbReference type="eggNOG" id="KOG2149">
    <property type="taxonomic scope" value="Eukaryota"/>
</dbReference>
<feature type="region of interest" description="Disordered" evidence="6">
    <location>
        <begin position="1"/>
        <end position="27"/>
    </location>
</feature>
<dbReference type="HOGENOM" id="CLU_013988_0_0_1"/>
<dbReference type="InterPro" id="IPR024679">
    <property type="entry name" value="Ipi1_N"/>
</dbReference>
<dbReference type="InterPro" id="IPR016024">
    <property type="entry name" value="ARM-type_fold"/>
</dbReference>
<dbReference type="PANTHER" id="PTHR16056:SF2">
    <property type="entry name" value="TESTIS-EXPRESSED PROTEIN 10"/>
    <property type="match status" value="1"/>
</dbReference>
<comment type="similarity">
    <text evidence="3 5">Belongs to the IPI1/TEX10 family.</text>
</comment>
<dbReference type="PANTHER" id="PTHR16056">
    <property type="entry name" value="REGULATOR OF MICROTUBULE DYNAMICS PROTEIN"/>
    <property type="match status" value="1"/>
</dbReference>
<feature type="domain" description="Pre-rRNA-processing protein Ipi1 N-terminal" evidence="7">
    <location>
        <begin position="139"/>
        <end position="264"/>
    </location>
</feature>
<gene>
    <name evidence="8" type="ORF">PHSY_007394</name>
</gene>
<dbReference type="SUPFAM" id="SSF48371">
    <property type="entry name" value="ARM repeat"/>
    <property type="match status" value="1"/>
</dbReference>
<dbReference type="OrthoDB" id="361362at2759"/>
<evidence type="ECO:0000313" key="8">
    <source>
        <dbReference type="EMBL" id="GAC99791.1"/>
    </source>
</evidence>
<keyword evidence="5" id="KW-0690">Ribosome biogenesis</keyword>
<keyword evidence="9" id="KW-1185">Reference proteome</keyword>
<evidence type="ECO:0000256" key="1">
    <source>
        <dbReference type="ARBA" id="ARBA00002355"/>
    </source>
</evidence>
<evidence type="ECO:0000256" key="6">
    <source>
        <dbReference type="SAM" id="MobiDB-lite"/>
    </source>
</evidence>
<dbReference type="GO" id="GO:0006364">
    <property type="term" value="P:rRNA processing"/>
    <property type="evidence" value="ECO:0007669"/>
    <property type="project" value="UniProtKB-UniRule"/>
</dbReference>
<sequence>MPKASKRQKEKKADFQKTKLKLGKGKQAANNATDVSFKAKTIALPQQSINVDKSGKLVNSRNLTTADLALQLRHYSAGVRRDAVSGIKEILTLHPSLMLTDAAPLVPELSRCVGDDDAAVRKQLHALLLWMLPQIPAQLLGPYHNTLLLFTTSALSHIYPEVRLDAIKILDVCLDALPHIATVGWENAVHKMANAISSAAHGPTQSNPAGPSNASHQPHGERIMNCYLNLLGITQKSGSAASITATDLAPGAKLLIIKSLRSFLTYALRSTSRDSSDGDDAQSCPTWFFRSAFASSAEYEYFQRILTRHTVPERSRCISVRQSNEVDSQTSTSTSYSDWPFIEQAAKSLMDLTTSSGASLNQSDLFTSLHSALGLRPSSPSDMSRSSSGKQTQSAALSLYTLLDPVLLASFLDTAPSAFQPDLDLSQQFRGQNVGLSTPAQLIFELISLILALWRGSSSSVRTQARTSLANMLGHISVYFPFSHRTGSSGLSAKAKSAVVQIDLAYAELAALLALSNTKLDKVKSKFNAEVQIASVSAFIAELLSTPMTESGTVSLASVGASAASVLDPDTFRALLPTLWFLLGSEHDTLLDSLLASYHAHATQHRVKPVLFEFLARAFLLSKVRAETPFTIRERDRILESLLSTLPRSLWEASSSTAGHAFAAVQLEFLHFLLLLPSPPATLACEKLGPFYWIRHPTKKVSGPGPFSKLPRISCKLAIDLISLLKGRDEKLDKAMSQALQFVQNQA</sequence>
<reference evidence="9" key="1">
    <citation type="journal article" date="2013" name="Genome Announc.">
        <title>Draft genome sequence of the basidiomycetous yeast-like fungus Pseudozyma hubeiensis SY62, which produces an abundant amount of the biosurfactant mannosylerythritol lipids.</title>
        <authorList>
            <person name="Konishi M."/>
            <person name="Hatada Y."/>
            <person name="Horiuchi J."/>
        </authorList>
    </citation>
    <scope>NUCLEOTIDE SEQUENCE [LARGE SCALE GENOMIC DNA]</scope>
    <source>
        <strain evidence="9">SY62</strain>
    </source>
</reference>
<evidence type="ECO:0000259" key="7">
    <source>
        <dbReference type="Pfam" id="PF12333"/>
    </source>
</evidence>
<evidence type="ECO:0000313" key="9">
    <source>
        <dbReference type="Proteomes" id="UP000014071"/>
    </source>
</evidence>
<dbReference type="GeneID" id="24112657"/>
<evidence type="ECO:0000256" key="2">
    <source>
        <dbReference type="ARBA" id="ARBA00004123"/>
    </source>
</evidence>
<dbReference type="Gene3D" id="1.25.10.10">
    <property type="entry name" value="Leucine-rich Repeat Variant"/>
    <property type="match status" value="1"/>
</dbReference>
<comment type="function">
    <text evidence="1 5">Component of the RIX1 complex required for processing of ITS2 sequences from 35S pre-rRNA.</text>
</comment>
<organism evidence="8 9">
    <name type="scientific">Pseudozyma hubeiensis (strain SY62)</name>
    <name type="common">Yeast</name>
    <dbReference type="NCBI Taxonomy" id="1305764"/>
    <lineage>
        <taxon>Eukaryota</taxon>
        <taxon>Fungi</taxon>
        <taxon>Dikarya</taxon>
        <taxon>Basidiomycota</taxon>
        <taxon>Ustilaginomycotina</taxon>
        <taxon>Ustilaginomycetes</taxon>
        <taxon>Ustilaginales</taxon>
        <taxon>Ustilaginaceae</taxon>
        <taxon>Pseudozyma</taxon>
    </lineage>
</organism>
<dbReference type="InterPro" id="IPR011989">
    <property type="entry name" value="ARM-like"/>
</dbReference>
<dbReference type="GO" id="GO:0120330">
    <property type="term" value="C:rixosome complex"/>
    <property type="evidence" value="ECO:0007669"/>
    <property type="project" value="UniProtKB-UniRule"/>
</dbReference>
<dbReference type="EMBL" id="DF238833">
    <property type="protein sequence ID" value="GAC99791.1"/>
    <property type="molecule type" value="Genomic_DNA"/>
</dbReference>
<evidence type="ECO:0000256" key="3">
    <source>
        <dbReference type="ARBA" id="ARBA00006427"/>
    </source>
</evidence>
<dbReference type="Proteomes" id="UP000014071">
    <property type="component" value="Unassembled WGS sequence"/>
</dbReference>
<name>R9PEL4_PSEHS</name>
<dbReference type="STRING" id="1305764.R9PEL4"/>
<dbReference type="AlphaFoldDB" id="R9PEL4"/>